<accession>A0ABQ5YGJ3</accession>
<keyword evidence="12" id="KW-1185">Reference proteome</keyword>
<evidence type="ECO:0000256" key="2">
    <source>
        <dbReference type="ARBA" id="ARBA00009441"/>
    </source>
</evidence>
<dbReference type="Proteomes" id="UP001156706">
    <property type="component" value="Unassembled WGS sequence"/>
</dbReference>
<protein>
    <recommendedName>
        <fullName evidence="3 9">DNA repair protein RecN</fullName>
    </recommendedName>
    <alternativeName>
        <fullName evidence="8 9">Recombination protein N</fullName>
    </alternativeName>
</protein>
<organism evidence="11 12">
    <name type="scientific">Chitinimonas prasina</name>
    <dbReference type="NCBI Taxonomy" id="1434937"/>
    <lineage>
        <taxon>Bacteria</taxon>
        <taxon>Pseudomonadati</taxon>
        <taxon>Pseudomonadota</taxon>
        <taxon>Betaproteobacteria</taxon>
        <taxon>Neisseriales</taxon>
        <taxon>Chitinibacteraceae</taxon>
        <taxon>Chitinimonas</taxon>
    </lineage>
</organism>
<dbReference type="NCBIfam" id="NF008121">
    <property type="entry name" value="PRK10869.1"/>
    <property type="match status" value="1"/>
</dbReference>
<dbReference type="EMBL" id="BSOG01000002">
    <property type="protein sequence ID" value="GLR12777.1"/>
    <property type="molecule type" value="Genomic_DNA"/>
</dbReference>
<dbReference type="InterPro" id="IPR027417">
    <property type="entry name" value="P-loop_NTPase"/>
</dbReference>
<dbReference type="Gene3D" id="3.40.50.300">
    <property type="entry name" value="P-loop containing nucleotide triphosphate hydrolases"/>
    <property type="match status" value="2"/>
</dbReference>
<keyword evidence="5 9" id="KW-0227">DNA damage</keyword>
<comment type="similarity">
    <text evidence="2 9">Belongs to the RecN family.</text>
</comment>
<evidence type="ECO:0000256" key="7">
    <source>
        <dbReference type="ARBA" id="ARBA00023204"/>
    </source>
</evidence>
<sequence length="552" mass="59441">MLLTLHLRDFVIVDELELTFSNGFTVLTGETGAGKSILIDALSLLLGARADTSVVRHGTDKADLSAQFDIQGHDELAQILKDYELEGDENSLLLRRTIDATGRSRAFINGQPATLAQLKEVGEFLVDIHGQHAHQSLMRAESQRGLLDAFAGQTELARSVRQAFVAWKKAEEKLNEASKHAGEYAAERERLQWQIEEIATLNMTAGEWQELQSEHSRLSHAASLIEGGQSALETLADGEVNAQSLLAGVQSRLADLASLDPGLNEAVELLATADANLSEAVHALRHYADKVELDPGRLAQVERRMDDIYRLARKYRIEPEQLAGKLAGWRARLAELGGDEGMEALAAAVQKAEAAYRKPAAQLSKARGATAEKLGKAVSAEMQTMAMAGSRFEIALIPGEIAAAYGLEQVEFQVAPHASAPARSLAKVASGGELSRISLALQVVTSQVAEVPTLIFDEVDVGIGGRVAEIVGKLLKTLGKRHQVLCITHLPQVAASGDQQLQVSKVQTAETVLSRIARLDDAGRIEEIARMLGGVDITDTTRKHAAELLGIA</sequence>
<evidence type="ECO:0000259" key="10">
    <source>
        <dbReference type="Pfam" id="PF02463"/>
    </source>
</evidence>
<name>A0ABQ5YGJ3_9NEIS</name>
<evidence type="ECO:0000256" key="1">
    <source>
        <dbReference type="ARBA" id="ARBA00003618"/>
    </source>
</evidence>
<reference evidence="12" key="1">
    <citation type="journal article" date="2019" name="Int. J. Syst. Evol. Microbiol.">
        <title>The Global Catalogue of Microorganisms (GCM) 10K type strain sequencing project: providing services to taxonomists for standard genome sequencing and annotation.</title>
        <authorList>
            <consortium name="The Broad Institute Genomics Platform"/>
            <consortium name="The Broad Institute Genome Sequencing Center for Infectious Disease"/>
            <person name="Wu L."/>
            <person name="Ma J."/>
        </authorList>
    </citation>
    <scope>NUCLEOTIDE SEQUENCE [LARGE SCALE GENOMIC DNA]</scope>
    <source>
        <strain evidence="12">NBRC 110044</strain>
    </source>
</reference>
<keyword evidence="4" id="KW-0547">Nucleotide-binding</keyword>
<evidence type="ECO:0000313" key="12">
    <source>
        <dbReference type="Proteomes" id="UP001156706"/>
    </source>
</evidence>
<dbReference type="PANTHER" id="PTHR11059:SF0">
    <property type="entry name" value="DNA REPAIR PROTEIN RECN"/>
    <property type="match status" value="1"/>
</dbReference>
<dbReference type="InterPro" id="IPR004604">
    <property type="entry name" value="DNA_recomb/repair_RecN"/>
</dbReference>
<evidence type="ECO:0000256" key="8">
    <source>
        <dbReference type="ARBA" id="ARBA00033408"/>
    </source>
</evidence>
<evidence type="ECO:0000256" key="6">
    <source>
        <dbReference type="ARBA" id="ARBA00022840"/>
    </source>
</evidence>
<dbReference type="NCBIfam" id="TIGR00634">
    <property type="entry name" value="recN"/>
    <property type="match status" value="1"/>
</dbReference>
<proteinExistence type="inferred from homology"/>
<keyword evidence="6" id="KW-0067">ATP-binding</keyword>
<dbReference type="CDD" id="cd03241">
    <property type="entry name" value="ABC_RecN"/>
    <property type="match status" value="2"/>
</dbReference>
<keyword evidence="7 9" id="KW-0234">DNA repair</keyword>
<evidence type="ECO:0000256" key="5">
    <source>
        <dbReference type="ARBA" id="ARBA00022763"/>
    </source>
</evidence>
<gene>
    <name evidence="11" type="primary">recN</name>
    <name evidence="11" type="ORF">GCM10007907_15670</name>
</gene>
<dbReference type="Pfam" id="PF02463">
    <property type="entry name" value="SMC_N"/>
    <property type="match status" value="1"/>
</dbReference>
<dbReference type="PIRSF" id="PIRSF003128">
    <property type="entry name" value="RecN"/>
    <property type="match status" value="1"/>
</dbReference>
<dbReference type="PANTHER" id="PTHR11059">
    <property type="entry name" value="DNA REPAIR PROTEIN RECN"/>
    <property type="match status" value="1"/>
</dbReference>
<evidence type="ECO:0000256" key="9">
    <source>
        <dbReference type="PIRNR" id="PIRNR003128"/>
    </source>
</evidence>
<comment type="caution">
    <text evidence="11">The sequence shown here is derived from an EMBL/GenBank/DDBJ whole genome shotgun (WGS) entry which is preliminary data.</text>
</comment>
<dbReference type="SUPFAM" id="SSF52540">
    <property type="entry name" value="P-loop containing nucleoside triphosphate hydrolases"/>
    <property type="match status" value="1"/>
</dbReference>
<evidence type="ECO:0000256" key="4">
    <source>
        <dbReference type="ARBA" id="ARBA00022741"/>
    </source>
</evidence>
<dbReference type="RefSeq" id="WP_284195912.1">
    <property type="nucleotide sequence ID" value="NZ_BSOG01000002.1"/>
</dbReference>
<feature type="domain" description="RecF/RecN/SMC N-terminal" evidence="10">
    <location>
        <begin position="8"/>
        <end position="509"/>
    </location>
</feature>
<evidence type="ECO:0000256" key="3">
    <source>
        <dbReference type="ARBA" id="ARBA00021315"/>
    </source>
</evidence>
<comment type="function">
    <text evidence="1 9">May be involved in recombinational repair of damaged DNA.</text>
</comment>
<dbReference type="InterPro" id="IPR003395">
    <property type="entry name" value="RecF/RecN/SMC_N"/>
</dbReference>
<evidence type="ECO:0000313" key="11">
    <source>
        <dbReference type="EMBL" id="GLR12777.1"/>
    </source>
</evidence>